<dbReference type="EMBL" id="JBHSNO010000001">
    <property type="protein sequence ID" value="MFC5587616.1"/>
    <property type="molecule type" value="Genomic_DNA"/>
</dbReference>
<comment type="similarity">
    <text evidence="4">Belongs to the SIMIBI class G3E GTPase family. ZNG1 subfamily.</text>
</comment>
<dbReference type="SUPFAM" id="SSF52540">
    <property type="entry name" value="P-loop containing nucleoside triphosphate hydrolases"/>
    <property type="match status" value="1"/>
</dbReference>
<comment type="catalytic activity">
    <reaction evidence="5">
        <text>GTP + H2O = GDP + phosphate + H(+)</text>
        <dbReference type="Rhea" id="RHEA:19669"/>
        <dbReference type="ChEBI" id="CHEBI:15377"/>
        <dbReference type="ChEBI" id="CHEBI:15378"/>
        <dbReference type="ChEBI" id="CHEBI:37565"/>
        <dbReference type="ChEBI" id="CHEBI:43474"/>
        <dbReference type="ChEBI" id="CHEBI:58189"/>
    </reaction>
    <physiologicalReaction direction="left-to-right" evidence="5">
        <dbReference type="Rhea" id="RHEA:19670"/>
    </physiologicalReaction>
</comment>
<dbReference type="InterPro" id="IPR051316">
    <property type="entry name" value="Zinc-reg_GTPase_activator"/>
</dbReference>
<dbReference type="PANTHER" id="PTHR13748">
    <property type="entry name" value="COBW-RELATED"/>
    <property type="match status" value="1"/>
</dbReference>
<dbReference type="RefSeq" id="WP_381429825.1">
    <property type="nucleotide sequence ID" value="NZ_JBHSNO010000001.1"/>
</dbReference>
<evidence type="ECO:0000256" key="4">
    <source>
        <dbReference type="ARBA" id="ARBA00034320"/>
    </source>
</evidence>
<dbReference type="Gene3D" id="3.40.50.300">
    <property type="entry name" value="P-loop containing nucleotide triphosphate hydrolases"/>
    <property type="match status" value="1"/>
</dbReference>
<dbReference type="InterPro" id="IPR003495">
    <property type="entry name" value="CobW/HypB/UreG_nucleotide-bd"/>
</dbReference>
<evidence type="ECO:0000256" key="5">
    <source>
        <dbReference type="ARBA" id="ARBA00049117"/>
    </source>
</evidence>
<evidence type="ECO:0000259" key="7">
    <source>
        <dbReference type="Pfam" id="PF07683"/>
    </source>
</evidence>
<keyword evidence="9" id="KW-1185">Reference proteome</keyword>
<dbReference type="CDD" id="cd03112">
    <property type="entry name" value="CobW-like"/>
    <property type="match status" value="1"/>
</dbReference>
<dbReference type="Gene3D" id="3.30.1220.10">
    <property type="entry name" value="CobW-like, C-terminal domain"/>
    <property type="match status" value="1"/>
</dbReference>
<keyword evidence="2" id="KW-0378">Hydrolase</keyword>
<dbReference type="Pfam" id="PF02492">
    <property type="entry name" value="cobW"/>
    <property type="match status" value="1"/>
</dbReference>
<dbReference type="PANTHER" id="PTHR13748:SF62">
    <property type="entry name" value="COBW DOMAIN-CONTAINING PROTEIN"/>
    <property type="match status" value="1"/>
</dbReference>
<keyword evidence="3" id="KW-0143">Chaperone</keyword>
<protein>
    <submittedName>
        <fullName evidence="8">CobW family GTP-binding protein</fullName>
    </submittedName>
</protein>
<evidence type="ECO:0000313" key="9">
    <source>
        <dbReference type="Proteomes" id="UP001596109"/>
    </source>
</evidence>
<feature type="domain" description="CobW/HypB/UreG nucleotide-binding" evidence="6">
    <location>
        <begin position="4"/>
        <end position="185"/>
    </location>
</feature>
<keyword evidence="1" id="KW-0547">Nucleotide-binding</keyword>
<gene>
    <name evidence="8" type="ORF">ACFPRA_01670</name>
</gene>
<dbReference type="Proteomes" id="UP001596109">
    <property type="component" value="Unassembled WGS sequence"/>
</dbReference>
<dbReference type="Pfam" id="PF07683">
    <property type="entry name" value="CobW_C"/>
    <property type="match status" value="1"/>
</dbReference>
<comment type="caution">
    <text evidence="8">The sequence shown here is derived from an EMBL/GenBank/DDBJ whole genome shotgun (WGS) entry which is preliminary data.</text>
</comment>
<organism evidence="8 9">
    <name type="scientific">Sporosarcina soli</name>
    <dbReference type="NCBI Taxonomy" id="334736"/>
    <lineage>
        <taxon>Bacteria</taxon>
        <taxon>Bacillati</taxon>
        <taxon>Bacillota</taxon>
        <taxon>Bacilli</taxon>
        <taxon>Bacillales</taxon>
        <taxon>Caryophanaceae</taxon>
        <taxon>Sporosarcina</taxon>
    </lineage>
</organism>
<evidence type="ECO:0000256" key="2">
    <source>
        <dbReference type="ARBA" id="ARBA00022801"/>
    </source>
</evidence>
<dbReference type="InterPro" id="IPR036627">
    <property type="entry name" value="CobW-likC_sf"/>
</dbReference>
<dbReference type="InterPro" id="IPR011629">
    <property type="entry name" value="CobW-like_C"/>
</dbReference>
<name>A0ABW0TG27_9BACL</name>
<evidence type="ECO:0000259" key="6">
    <source>
        <dbReference type="Pfam" id="PF02492"/>
    </source>
</evidence>
<dbReference type="InterPro" id="IPR027417">
    <property type="entry name" value="P-loop_NTPase"/>
</dbReference>
<sequence length="312" mass="34403">MIDVYLLSGFLGSGKTSLLLHTIEQLKQQGKKPAVLMNEFGALPFDSNAVEGEGDIPLKELLEGCICCTGSEKTEAQLQGLLEENEDIDVILIETTGAAHPVEALDAVYSPLFADRLNVKGIITIADAKRWLEREGLTPQIRALFMEQIRHAHLLVANKVDLLTEEEVATVTMGLSNFNETAPIIQTVGAKIDFSFIEKVLNTPKRRTDASIISGKGLPLSSKLLTFTESVDKEEFENWVQSLPSTVYRMKGYVPVKGASKPFLFQYAYGMVNWLAEYVKMEPRLVIIGEGIDDINFGSSEGGHPNRQPLFG</sequence>
<dbReference type="SUPFAM" id="SSF90002">
    <property type="entry name" value="Hypothetical protein YjiA, C-terminal domain"/>
    <property type="match status" value="1"/>
</dbReference>
<accession>A0ABW0TG27</accession>
<evidence type="ECO:0000313" key="8">
    <source>
        <dbReference type="EMBL" id="MFC5587616.1"/>
    </source>
</evidence>
<proteinExistence type="inferred from homology"/>
<reference evidence="9" key="1">
    <citation type="journal article" date="2019" name="Int. J. Syst. Evol. Microbiol.">
        <title>The Global Catalogue of Microorganisms (GCM) 10K type strain sequencing project: providing services to taxonomists for standard genome sequencing and annotation.</title>
        <authorList>
            <consortium name="The Broad Institute Genomics Platform"/>
            <consortium name="The Broad Institute Genome Sequencing Center for Infectious Disease"/>
            <person name="Wu L."/>
            <person name="Ma J."/>
        </authorList>
    </citation>
    <scope>NUCLEOTIDE SEQUENCE [LARGE SCALE GENOMIC DNA]</scope>
    <source>
        <strain evidence="9">CGMCC 4.1434</strain>
    </source>
</reference>
<evidence type="ECO:0000256" key="3">
    <source>
        <dbReference type="ARBA" id="ARBA00023186"/>
    </source>
</evidence>
<feature type="domain" description="CobW C-terminal" evidence="7">
    <location>
        <begin position="224"/>
        <end position="293"/>
    </location>
</feature>
<evidence type="ECO:0000256" key="1">
    <source>
        <dbReference type="ARBA" id="ARBA00022741"/>
    </source>
</evidence>